<evidence type="ECO:0000259" key="1">
    <source>
        <dbReference type="PROSITE" id="PS50031"/>
    </source>
</evidence>
<evidence type="ECO:0000313" key="2">
    <source>
        <dbReference type="EMBL" id="CAH1405191.1"/>
    </source>
</evidence>
<dbReference type="OrthoDB" id="524326at2759"/>
<dbReference type="PANTHER" id="PTHR15463:SF2">
    <property type="entry name" value="SYNERGIN GAMMA"/>
    <property type="match status" value="1"/>
</dbReference>
<keyword evidence="3" id="KW-1185">Reference proteome</keyword>
<dbReference type="Proteomes" id="UP001152798">
    <property type="component" value="Chromosome 6"/>
</dbReference>
<name>A0A9P0MVL0_NEZVI</name>
<dbReference type="InterPro" id="IPR059024">
    <property type="entry name" value="SYNRG_C"/>
</dbReference>
<dbReference type="AlphaFoldDB" id="A0A9P0MVL0"/>
<dbReference type="PROSITE" id="PS50031">
    <property type="entry name" value="EH"/>
    <property type="match status" value="1"/>
</dbReference>
<gene>
    <name evidence="2" type="ORF">NEZAVI_LOCUS13449</name>
</gene>
<dbReference type="GO" id="GO:0030130">
    <property type="term" value="C:clathrin coat of trans-Golgi network vesicle"/>
    <property type="evidence" value="ECO:0007669"/>
    <property type="project" value="TreeGrafter"/>
</dbReference>
<protein>
    <recommendedName>
        <fullName evidence="1">EH domain-containing protein</fullName>
    </recommendedName>
</protein>
<organism evidence="2 3">
    <name type="scientific">Nezara viridula</name>
    <name type="common">Southern green stink bug</name>
    <name type="synonym">Cimex viridulus</name>
    <dbReference type="NCBI Taxonomy" id="85310"/>
    <lineage>
        <taxon>Eukaryota</taxon>
        <taxon>Metazoa</taxon>
        <taxon>Ecdysozoa</taxon>
        <taxon>Arthropoda</taxon>
        <taxon>Hexapoda</taxon>
        <taxon>Insecta</taxon>
        <taxon>Pterygota</taxon>
        <taxon>Neoptera</taxon>
        <taxon>Paraneoptera</taxon>
        <taxon>Hemiptera</taxon>
        <taxon>Heteroptera</taxon>
        <taxon>Panheteroptera</taxon>
        <taxon>Pentatomomorpha</taxon>
        <taxon>Pentatomoidea</taxon>
        <taxon>Pentatomidae</taxon>
        <taxon>Pentatominae</taxon>
        <taxon>Nezara</taxon>
    </lineage>
</organism>
<dbReference type="PANTHER" id="PTHR15463">
    <property type="entry name" value="AP1 GAMMA SUBUNIT BINDING PROTEIN 1"/>
    <property type="match status" value="1"/>
</dbReference>
<feature type="domain" description="EH" evidence="1">
    <location>
        <begin position="79"/>
        <end position="167"/>
    </location>
</feature>
<dbReference type="InterPro" id="IPR039656">
    <property type="entry name" value="SYNRG"/>
</dbReference>
<dbReference type="Pfam" id="PF25999">
    <property type="entry name" value="SYNRG_C"/>
    <property type="match status" value="1"/>
</dbReference>
<sequence>MCAYKDNSNSDHLKKREYLKQQHQLRTMTKTTNVLSADDMIESLLSKKEIFKMKKEISNSSKNKTNQTTGPFFLIPGHEPPIYKHVWDIVGTPTGYADTPKLTNILLTSHLTTDVLGYIWSLSNSNLGPALLQHDTYTALALVALAQSGFGFTSSAVLNNLKEAPIPKLDFNELPIMKPTVTMAVTDVSTSATMCSLPPTVSTVCPPLNLPQSSNLLNPVVSTVTAEFASKSTTPIAPHPNLLPTVPNLAINSLVDNMSLLDLDMPSTVAIPKTYLPSKSNPSLILNENKSFISDKNSTVDNRSHNATASYELGNNLVQSKSFNISNDHLDISKNKDVEEIPVTPLSDDLFGDFQSVDFSLGNSEVKDDIEFDDFKSADFTTLNLLEVKEKPPETKPTRTSIPDPYIQEKTAGIEDLFPKCVVKPKEDGIDLLVEEEDRYSALRGLTSGDEFDEFGDFLTAAPVEPSNRLAPLVEYQANIQERAMEACFDILEEAKKIFSSIEEVEVLNEVISDRRGIQYLEELIEVERIAQRLQVALNKDVFSIKLEELSKALFRYLEPHKHSYMEEESGPKCGICLSERGPAYVKYGINNFHAPCANLYLHKVDSSLPIAPVM</sequence>
<dbReference type="InterPro" id="IPR000261">
    <property type="entry name" value="EH_dom"/>
</dbReference>
<proteinExistence type="predicted"/>
<reference evidence="2" key="1">
    <citation type="submission" date="2022-01" db="EMBL/GenBank/DDBJ databases">
        <authorList>
            <person name="King R."/>
        </authorList>
    </citation>
    <scope>NUCLEOTIDE SEQUENCE</scope>
</reference>
<evidence type="ECO:0000313" key="3">
    <source>
        <dbReference type="Proteomes" id="UP001152798"/>
    </source>
</evidence>
<accession>A0A9P0MVL0</accession>
<dbReference type="EMBL" id="OV725082">
    <property type="protein sequence ID" value="CAH1405191.1"/>
    <property type="molecule type" value="Genomic_DNA"/>
</dbReference>
<dbReference type="Gene3D" id="1.10.238.10">
    <property type="entry name" value="EF-hand"/>
    <property type="match status" value="1"/>
</dbReference>